<proteinExistence type="predicted"/>
<evidence type="ECO:0000313" key="2">
    <source>
        <dbReference type="Proteomes" id="UP000004994"/>
    </source>
</evidence>
<evidence type="ECO:0000313" key="1">
    <source>
        <dbReference type="EnsemblPlants" id="Solyc04g017940.2.1.1"/>
    </source>
</evidence>
<name>A0A3Q7G1G1_SOLLC</name>
<accession>A0A3Q7G1G1</accession>
<sequence length="44" mass="5272">LTTIIGRKTRRNFRVVLHLTISFVSPPFQIPCCYIRFKKPRRIV</sequence>
<dbReference type="Gramene" id="Solyc04g017940.2.1">
    <property type="protein sequence ID" value="Solyc04g017940.2.1.1"/>
    <property type="gene ID" value="Solyc04g017940.2"/>
</dbReference>
<dbReference type="EnsemblPlants" id="Solyc04g017940.2.1">
    <property type="protein sequence ID" value="Solyc04g017940.2.1.1"/>
    <property type="gene ID" value="Solyc04g017940.2"/>
</dbReference>
<dbReference type="Proteomes" id="UP000004994">
    <property type="component" value="Chromosome 4"/>
</dbReference>
<keyword evidence="2" id="KW-1185">Reference proteome</keyword>
<dbReference type="InParanoid" id="A0A3Q7G1G1"/>
<reference evidence="1" key="2">
    <citation type="submission" date="2019-01" db="UniProtKB">
        <authorList>
            <consortium name="EnsemblPlants"/>
        </authorList>
    </citation>
    <scope>IDENTIFICATION</scope>
    <source>
        <strain evidence="1">cv. Heinz 1706</strain>
    </source>
</reference>
<organism evidence="1">
    <name type="scientific">Solanum lycopersicum</name>
    <name type="common">Tomato</name>
    <name type="synonym">Lycopersicon esculentum</name>
    <dbReference type="NCBI Taxonomy" id="4081"/>
    <lineage>
        <taxon>Eukaryota</taxon>
        <taxon>Viridiplantae</taxon>
        <taxon>Streptophyta</taxon>
        <taxon>Embryophyta</taxon>
        <taxon>Tracheophyta</taxon>
        <taxon>Spermatophyta</taxon>
        <taxon>Magnoliopsida</taxon>
        <taxon>eudicotyledons</taxon>
        <taxon>Gunneridae</taxon>
        <taxon>Pentapetalae</taxon>
        <taxon>asterids</taxon>
        <taxon>lamiids</taxon>
        <taxon>Solanales</taxon>
        <taxon>Solanaceae</taxon>
        <taxon>Solanoideae</taxon>
        <taxon>Solaneae</taxon>
        <taxon>Solanum</taxon>
        <taxon>Solanum subgen. Lycopersicon</taxon>
    </lineage>
</organism>
<dbReference type="AlphaFoldDB" id="A0A3Q7G1G1"/>
<protein>
    <submittedName>
        <fullName evidence="1">Uncharacterized protein</fullName>
    </submittedName>
</protein>
<reference evidence="1" key="1">
    <citation type="journal article" date="2012" name="Nature">
        <title>The tomato genome sequence provides insights into fleshy fruit evolution.</title>
        <authorList>
            <consortium name="Tomato Genome Consortium"/>
        </authorList>
    </citation>
    <scope>NUCLEOTIDE SEQUENCE [LARGE SCALE GENOMIC DNA]</scope>
    <source>
        <strain evidence="1">cv. Heinz 1706</strain>
    </source>
</reference>